<dbReference type="GeneID" id="98180176"/>
<name>A0ABQ0GNA6_9PEZI</name>
<organism evidence="3 4">
    <name type="scientific">Madurella fahalii</name>
    <dbReference type="NCBI Taxonomy" id="1157608"/>
    <lineage>
        <taxon>Eukaryota</taxon>
        <taxon>Fungi</taxon>
        <taxon>Dikarya</taxon>
        <taxon>Ascomycota</taxon>
        <taxon>Pezizomycotina</taxon>
        <taxon>Sordariomycetes</taxon>
        <taxon>Sordariomycetidae</taxon>
        <taxon>Sordariales</taxon>
        <taxon>Sordariales incertae sedis</taxon>
        <taxon>Madurella</taxon>
    </lineage>
</organism>
<comment type="caution">
    <text evidence="3">The sequence shown here is derived from an EMBL/GenBank/DDBJ whole genome shotgun (WGS) entry which is preliminary data.</text>
</comment>
<dbReference type="RefSeq" id="XP_070920954.1">
    <property type="nucleotide sequence ID" value="XM_071064853.1"/>
</dbReference>
<keyword evidence="2" id="KW-0732">Signal</keyword>
<evidence type="ECO:0000256" key="1">
    <source>
        <dbReference type="SAM" id="MobiDB-lite"/>
    </source>
</evidence>
<feature type="chain" id="PRO_5046415631" evidence="2">
    <location>
        <begin position="19"/>
        <end position="227"/>
    </location>
</feature>
<protein>
    <submittedName>
        <fullName evidence="3">Uncharacterized protein</fullName>
    </submittedName>
</protein>
<accession>A0ABQ0GNA6</accession>
<feature type="region of interest" description="Disordered" evidence="1">
    <location>
        <begin position="22"/>
        <end position="41"/>
    </location>
</feature>
<evidence type="ECO:0000313" key="3">
    <source>
        <dbReference type="EMBL" id="GAB1319224.1"/>
    </source>
</evidence>
<evidence type="ECO:0000256" key="2">
    <source>
        <dbReference type="SAM" id="SignalP"/>
    </source>
</evidence>
<feature type="compositionally biased region" description="Pro residues" evidence="1">
    <location>
        <begin position="26"/>
        <end position="41"/>
    </location>
</feature>
<dbReference type="Proteomes" id="UP001628179">
    <property type="component" value="Unassembled WGS sequence"/>
</dbReference>
<reference evidence="3 4" key="1">
    <citation type="submission" date="2024-09" db="EMBL/GenBank/DDBJ databases">
        <title>Itraconazole resistance in Madurella fahalii resulting from another homologue of gene encoding cytochrome P450 14-alpha sterol demethylase (CYP51).</title>
        <authorList>
            <person name="Yoshioka I."/>
            <person name="Fahal A.H."/>
            <person name="Kaneko S."/>
            <person name="Yaguchi T."/>
        </authorList>
    </citation>
    <scope>NUCLEOTIDE SEQUENCE [LARGE SCALE GENOMIC DNA]</scope>
    <source>
        <strain evidence="3 4">IFM 68171</strain>
    </source>
</reference>
<proteinExistence type="predicted"/>
<feature type="signal peptide" evidence="2">
    <location>
        <begin position="1"/>
        <end position="18"/>
    </location>
</feature>
<sequence length="227" mass="24078">MLAITSLATALFALACHGSPAVPSSTKPPPGSPTPSKGPSPLPLFEYHNNSILFLSAVGGNQQYTPQGFFVVSALSITSGQDPEHRNNVGDVHYLEAGMPGAFYFSVGRKGSGEVADYWNSVLRAEQTTFNHDAGRLNFAFFGALNVAVDFPGQPVVAATFEGIGLAQGHTDNGGNNWWFGGKTCTYIGNDEVKCDGTDGEGKPVQWTFWRGGVGDDNNMVQIVSMV</sequence>
<evidence type="ECO:0000313" key="4">
    <source>
        <dbReference type="Proteomes" id="UP001628179"/>
    </source>
</evidence>
<dbReference type="EMBL" id="BAAFSV010000005">
    <property type="protein sequence ID" value="GAB1319224.1"/>
    <property type="molecule type" value="Genomic_DNA"/>
</dbReference>
<gene>
    <name evidence="3" type="ORF">MFIFM68171_09434</name>
</gene>
<keyword evidence="4" id="KW-1185">Reference proteome</keyword>